<protein>
    <recommendedName>
        <fullName evidence="6">Transmembrane protein 131</fullName>
    </recommendedName>
</protein>
<dbReference type="Pfam" id="PF12371">
    <property type="entry name" value="TMEM131_like_N"/>
    <property type="match status" value="1"/>
</dbReference>
<organism evidence="4 5">
    <name type="scientific">Spodoptera exigua</name>
    <name type="common">Beet armyworm</name>
    <name type="synonym">Noctua fulgens</name>
    <dbReference type="NCBI Taxonomy" id="7107"/>
    <lineage>
        <taxon>Eukaryota</taxon>
        <taxon>Metazoa</taxon>
        <taxon>Ecdysozoa</taxon>
        <taxon>Arthropoda</taxon>
        <taxon>Hexapoda</taxon>
        <taxon>Insecta</taxon>
        <taxon>Pterygota</taxon>
        <taxon>Neoptera</taxon>
        <taxon>Endopterygota</taxon>
        <taxon>Lepidoptera</taxon>
        <taxon>Glossata</taxon>
        <taxon>Ditrysia</taxon>
        <taxon>Noctuoidea</taxon>
        <taxon>Noctuidae</taxon>
        <taxon>Amphipyrinae</taxon>
        <taxon>Spodoptera</taxon>
    </lineage>
</organism>
<evidence type="ECO:0000259" key="3">
    <source>
        <dbReference type="Pfam" id="PF24495"/>
    </source>
</evidence>
<feature type="domain" description="Transmembrane protein 131-like N-terminal" evidence="2">
    <location>
        <begin position="46"/>
        <end position="128"/>
    </location>
</feature>
<dbReference type="EMBL" id="JACEFF010000368">
    <property type="protein sequence ID" value="KAH9638884.1"/>
    <property type="molecule type" value="Genomic_DNA"/>
</dbReference>
<reference evidence="4" key="1">
    <citation type="journal article" date="2021" name="G3 (Bethesda)">
        <title>Genome and transcriptome analysis of the beet armyworm Spodoptera exigua reveals targets for pest control. .</title>
        <authorList>
            <person name="Simon S."/>
            <person name="Breeschoten T."/>
            <person name="Jansen H.J."/>
            <person name="Dirks R.P."/>
            <person name="Schranz M.E."/>
            <person name="Ros V.I.D."/>
        </authorList>
    </citation>
    <scope>NUCLEOTIDE SEQUENCE</scope>
    <source>
        <strain evidence="4">TB_SE_WUR_2020</strain>
    </source>
</reference>
<dbReference type="InterPro" id="IPR013783">
    <property type="entry name" value="Ig-like_fold"/>
</dbReference>
<evidence type="ECO:0000259" key="2">
    <source>
        <dbReference type="Pfam" id="PF12371"/>
    </source>
</evidence>
<evidence type="ECO:0008006" key="6">
    <source>
        <dbReference type="Google" id="ProtNLM"/>
    </source>
</evidence>
<gene>
    <name evidence="4" type="ORF">HF086_012837</name>
</gene>
<feature type="domain" description="TMEM131 second Ig-like" evidence="3">
    <location>
        <begin position="148"/>
        <end position="234"/>
    </location>
</feature>
<dbReference type="Proteomes" id="UP000814243">
    <property type="component" value="Unassembled WGS sequence"/>
</dbReference>
<dbReference type="PANTHER" id="PTHR22050">
    <property type="entry name" value="RW1 PROTEIN HOMOLOG"/>
    <property type="match status" value="1"/>
</dbReference>
<evidence type="ECO:0000313" key="4">
    <source>
        <dbReference type="EMBL" id="KAH9638884.1"/>
    </source>
</evidence>
<dbReference type="InterPro" id="IPR022113">
    <property type="entry name" value="TMEM131L_N"/>
</dbReference>
<feature type="region of interest" description="Disordered" evidence="1">
    <location>
        <begin position="297"/>
        <end position="341"/>
    </location>
</feature>
<dbReference type="InterPro" id="IPR039877">
    <property type="entry name" value="TMEM131-like"/>
</dbReference>
<dbReference type="Gene3D" id="2.60.40.10">
    <property type="entry name" value="Immunoglobulins"/>
    <property type="match status" value="1"/>
</dbReference>
<sequence length="341" mass="35071">MYCAHYSLKLHKINSFGDGKEWGKDSGAEGDGAGARGGRAVAAGALQLSPPALDFGRAALASAHALTVTLTNTANTTMHLASVAGTTPDFHASFFESKTLAPRGNTTFTVVYLGRREGPVAAHLYIHTSLGVHKYPVSAVGVASEWGLWPLLGLRVPQNASVEPLVVLHNPTDSEVQVSEVYSSAPWLRLALPGGGRAAPRAAWSVAPHSSRALVRLRVAPPGGGPATAYVRVRGAALPAGALLLPLQARAAPPGEYAAPPQLRLLPRGSRDAPDTLELRAASSAPTAVRLQPQLWAARCGPAPLDPPPPPDPPAAPAAPSAPAANGQTDKGTANGNGQNI</sequence>
<dbReference type="Pfam" id="PF24495">
    <property type="entry name" value="Ig_TMEM131_2"/>
    <property type="match status" value="1"/>
</dbReference>
<name>A0A922SJ12_SPOEX</name>
<dbReference type="PANTHER" id="PTHR22050:SF0">
    <property type="entry name" value="TRANSMEMBRANE PROTEIN 131 HOMOLOG"/>
    <property type="match status" value="1"/>
</dbReference>
<evidence type="ECO:0000256" key="1">
    <source>
        <dbReference type="SAM" id="MobiDB-lite"/>
    </source>
</evidence>
<feature type="compositionally biased region" description="Pro residues" evidence="1">
    <location>
        <begin position="304"/>
        <end position="317"/>
    </location>
</feature>
<evidence type="ECO:0000313" key="5">
    <source>
        <dbReference type="Proteomes" id="UP000814243"/>
    </source>
</evidence>
<comment type="caution">
    <text evidence="4">The sequence shown here is derived from an EMBL/GenBank/DDBJ whole genome shotgun (WGS) entry which is preliminary data.</text>
</comment>
<dbReference type="AlphaFoldDB" id="A0A922SJ12"/>
<dbReference type="InterPro" id="IPR056311">
    <property type="entry name" value="TMEM131_Ig_2"/>
</dbReference>
<accession>A0A922SJ12</accession>
<feature type="non-terminal residue" evidence="4">
    <location>
        <position position="341"/>
    </location>
</feature>
<feature type="compositionally biased region" description="Polar residues" evidence="1">
    <location>
        <begin position="326"/>
        <end position="341"/>
    </location>
</feature>
<dbReference type="GO" id="GO:0016020">
    <property type="term" value="C:membrane"/>
    <property type="evidence" value="ECO:0007669"/>
    <property type="project" value="TreeGrafter"/>
</dbReference>
<proteinExistence type="predicted"/>